<dbReference type="AlphaFoldDB" id="A0A7C4W2G9"/>
<organism evidence="1">
    <name type="scientific">Desulfatirhabdium butyrativorans</name>
    <dbReference type="NCBI Taxonomy" id="340467"/>
    <lineage>
        <taxon>Bacteria</taxon>
        <taxon>Pseudomonadati</taxon>
        <taxon>Thermodesulfobacteriota</taxon>
        <taxon>Desulfobacteria</taxon>
        <taxon>Desulfobacterales</taxon>
        <taxon>Desulfatirhabdiaceae</taxon>
        <taxon>Desulfatirhabdium</taxon>
    </lineage>
</organism>
<dbReference type="EMBL" id="DSUH01000394">
    <property type="protein sequence ID" value="HGU34598.1"/>
    <property type="molecule type" value="Genomic_DNA"/>
</dbReference>
<protein>
    <submittedName>
        <fullName evidence="1">Uncharacterized protein</fullName>
    </submittedName>
</protein>
<sequence>MNPISTQPSIDWELLFENVTEAVSGYEAAVAEGEHSAWGPESGSLFVRCLSDRSRVRQALAWMQENVPPQAYQRYRSKLETRFQRCESRLEHIFACEGRRIQQMFAADGECGRLLDELDRRIGRLIRALKDWFLVHDPEEDPEDGLEDLAFDGIALLTDCHRVAQNPPEALNGLPAFEGWRNRLIDIEKRFEIDFGYLEPVAALLRRMADREFPTDCRWFMRMPQISDAPDSLKMPEVSKVQRAEVPIWRDSDETACPEVGQVIAYALHELDSEIRRTIRHHVYACSNCLNLVLDVRAAHHEALGEPPPDVDWASYLQNVLTCRMAADAVGLGDRPSEAVWAAVRKRFDAVLDWSRLILKEAQPVLEVLLAAPFRRGILPMMASDHEGRHLVAKWVQVREGRIEGIQPTVVFVHRLDENDSYLTMSVELAESLPPEPNKDPFVFGWEMSDGSVQTVEPQWIERKERFIAVHLQKPSPSFHWEQLRMMVVVSG</sequence>
<proteinExistence type="predicted"/>
<name>A0A7C4W2G9_9BACT</name>
<gene>
    <name evidence="1" type="ORF">ENS29_17400</name>
</gene>
<comment type="caution">
    <text evidence="1">The sequence shown here is derived from an EMBL/GenBank/DDBJ whole genome shotgun (WGS) entry which is preliminary data.</text>
</comment>
<reference evidence="1" key="1">
    <citation type="journal article" date="2020" name="mSystems">
        <title>Genome- and Community-Level Interaction Insights into Carbon Utilization and Element Cycling Functions of Hydrothermarchaeota in Hydrothermal Sediment.</title>
        <authorList>
            <person name="Zhou Z."/>
            <person name="Liu Y."/>
            <person name="Xu W."/>
            <person name="Pan J."/>
            <person name="Luo Z.H."/>
            <person name="Li M."/>
        </authorList>
    </citation>
    <scope>NUCLEOTIDE SEQUENCE [LARGE SCALE GENOMIC DNA]</scope>
    <source>
        <strain evidence="1">SpSt-477</strain>
    </source>
</reference>
<accession>A0A7C4W2G9</accession>
<evidence type="ECO:0000313" key="1">
    <source>
        <dbReference type="EMBL" id="HGU34598.1"/>
    </source>
</evidence>